<dbReference type="PANTHER" id="PTHR47360">
    <property type="entry name" value="MUREIN DD-ENDOPEPTIDASE MEPS/MUREIN LD-CARBOXYPEPTIDASE"/>
    <property type="match status" value="1"/>
</dbReference>
<name>W0ETH3_9BACT</name>
<keyword evidence="4" id="KW-0378">Hydrolase</keyword>
<dbReference type="Proteomes" id="UP000003586">
    <property type="component" value="Chromosome"/>
</dbReference>
<dbReference type="InterPro" id="IPR052062">
    <property type="entry name" value="Murein_DD/LD_carboxypeptidase"/>
</dbReference>
<evidence type="ECO:0000259" key="6">
    <source>
        <dbReference type="PROSITE" id="PS51935"/>
    </source>
</evidence>
<comment type="similarity">
    <text evidence="1">Belongs to the peptidase C40 family.</text>
</comment>
<dbReference type="MEROPS" id="C40.004"/>
<dbReference type="PANTHER" id="PTHR47360:SF1">
    <property type="entry name" value="ENDOPEPTIDASE NLPC-RELATED"/>
    <property type="match status" value="1"/>
</dbReference>
<dbReference type="OrthoDB" id="9807055at2"/>
<dbReference type="Pfam" id="PF00877">
    <property type="entry name" value="NLPC_P60"/>
    <property type="match status" value="1"/>
</dbReference>
<dbReference type="Gene3D" id="3.90.1720.10">
    <property type="entry name" value="endopeptidase domain like (from Nostoc punctiforme)"/>
    <property type="match status" value="1"/>
</dbReference>
<reference evidence="7 8" key="1">
    <citation type="submission" date="2013-12" db="EMBL/GenBank/DDBJ databases">
        <authorList>
            <consortium name="DOE Joint Genome Institute"/>
            <person name="Eisen J."/>
            <person name="Huntemann M."/>
            <person name="Han J."/>
            <person name="Chen A."/>
            <person name="Kyrpides N."/>
            <person name="Mavromatis K."/>
            <person name="Markowitz V."/>
            <person name="Palaniappan K."/>
            <person name="Ivanova N."/>
            <person name="Schaumberg A."/>
            <person name="Pati A."/>
            <person name="Liolios K."/>
            <person name="Nordberg H.P."/>
            <person name="Cantor M.N."/>
            <person name="Hua S.X."/>
            <person name="Woyke T."/>
        </authorList>
    </citation>
    <scope>NUCLEOTIDE SEQUENCE [LARGE SCALE GENOMIC DNA]</scope>
    <source>
        <strain evidence="8">DSM 19437</strain>
    </source>
</reference>
<dbReference type="InterPro" id="IPR038765">
    <property type="entry name" value="Papain-like_cys_pep_sf"/>
</dbReference>
<dbReference type="KEGG" id="nso:NIASO_00730"/>
<dbReference type="GO" id="GO:0008234">
    <property type="term" value="F:cysteine-type peptidase activity"/>
    <property type="evidence" value="ECO:0007669"/>
    <property type="project" value="UniProtKB-KW"/>
</dbReference>
<evidence type="ECO:0000313" key="8">
    <source>
        <dbReference type="Proteomes" id="UP000003586"/>
    </source>
</evidence>
<dbReference type="HOGENOM" id="CLU_1119245_0_0_10"/>
<evidence type="ECO:0000256" key="3">
    <source>
        <dbReference type="ARBA" id="ARBA00022729"/>
    </source>
</evidence>
<evidence type="ECO:0000313" key="7">
    <source>
        <dbReference type="EMBL" id="AHF14115.1"/>
    </source>
</evidence>
<proteinExistence type="inferred from homology"/>
<organism evidence="7 8">
    <name type="scientific">Niabella soli DSM 19437</name>
    <dbReference type="NCBI Taxonomy" id="929713"/>
    <lineage>
        <taxon>Bacteria</taxon>
        <taxon>Pseudomonadati</taxon>
        <taxon>Bacteroidota</taxon>
        <taxon>Chitinophagia</taxon>
        <taxon>Chitinophagales</taxon>
        <taxon>Chitinophagaceae</taxon>
        <taxon>Niabella</taxon>
    </lineage>
</organism>
<feature type="domain" description="NlpC/P60" evidence="6">
    <location>
        <begin position="109"/>
        <end position="230"/>
    </location>
</feature>
<keyword evidence="8" id="KW-1185">Reference proteome</keyword>
<dbReference type="AlphaFoldDB" id="W0ETH3"/>
<dbReference type="SUPFAM" id="SSF54001">
    <property type="entry name" value="Cysteine proteinases"/>
    <property type="match status" value="1"/>
</dbReference>
<evidence type="ECO:0000256" key="5">
    <source>
        <dbReference type="ARBA" id="ARBA00022807"/>
    </source>
</evidence>
<gene>
    <name evidence="7" type="ORF">NIASO_00730</name>
</gene>
<dbReference type="eggNOG" id="COG0791">
    <property type="taxonomic scope" value="Bacteria"/>
</dbReference>
<dbReference type="InterPro" id="IPR000064">
    <property type="entry name" value="NLP_P60_dom"/>
</dbReference>
<dbReference type="PROSITE" id="PS51935">
    <property type="entry name" value="NLPC_P60"/>
    <property type="match status" value="1"/>
</dbReference>
<dbReference type="EMBL" id="CP007035">
    <property type="protein sequence ID" value="AHF14115.1"/>
    <property type="molecule type" value="Genomic_DNA"/>
</dbReference>
<keyword evidence="2" id="KW-0645">Protease</keyword>
<protein>
    <submittedName>
        <fullName evidence="7">Membrane protein</fullName>
    </submittedName>
</protein>
<evidence type="ECO:0000256" key="2">
    <source>
        <dbReference type="ARBA" id="ARBA00022670"/>
    </source>
</evidence>
<keyword evidence="5" id="KW-0788">Thiol protease</keyword>
<evidence type="ECO:0000256" key="1">
    <source>
        <dbReference type="ARBA" id="ARBA00007074"/>
    </source>
</evidence>
<dbReference type="GO" id="GO:0006508">
    <property type="term" value="P:proteolysis"/>
    <property type="evidence" value="ECO:0007669"/>
    <property type="project" value="UniProtKB-KW"/>
</dbReference>
<sequence>MTGFSIVVLLTSCSTTAKIFGTADRKNVAKTTVTPQPPAPAKQAFMDQVTISPRNSKSDTRMARIEKTIASSEIKDISTVDDFVAVPKALPATQLQIKYASLLNMMPGSITNNNLLETLDNWYGTRYVYGGTSKRGIDCSAFTREMYRSAYGIELPRTAHEQYGRVRKISTTELKEGDLVFFNTTGGVSHVGLYLGNNKFAHASTSRGVTISDLYETYYITHYIGAGRIENAGSFYATVPARIAGTTN</sequence>
<keyword evidence="3" id="KW-0732">Signal</keyword>
<accession>W0ETH3</accession>
<evidence type="ECO:0000256" key="4">
    <source>
        <dbReference type="ARBA" id="ARBA00022801"/>
    </source>
</evidence>